<keyword evidence="2" id="KW-0808">Transferase</keyword>
<proteinExistence type="predicted"/>
<dbReference type="CDD" id="cd18085">
    <property type="entry name" value="TM1570-like"/>
    <property type="match status" value="1"/>
</dbReference>
<dbReference type="EMBL" id="QXIT01000039">
    <property type="protein sequence ID" value="RIE09883.1"/>
    <property type="molecule type" value="Genomic_DNA"/>
</dbReference>
<gene>
    <name evidence="2" type="ORF">SMC6_02135</name>
</gene>
<evidence type="ECO:0000313" key="2">
    <source>
        <dbReference type="EMBL" id="RIE09883.1"/>
    </source>
</evidence>
<protein>
    <submittedName>
        <fullName evidence="2">RNA methyltransferase</fullName>
    </submittedName>
</protein>
<dbReference type="Pfam" id="PF09936">
    <property type="entry name" value="Methyltrn_RNA_4"/>
    <property type="match status" value="1"/>
</dbReference>
<reference evidence="2 3" key="1">
    <citation type="submission" date="2018-09" db="EMBL/GenBank/DDBJ databases">
        <title>Discovery and Ecogenomic Context for Candidatus Cryosericales, a Global Caldiserica Order Active in Thawing Permafrost.</title>
        <authorList>
            <person name="Martinez M.A."/>
            <person name="Woodcroft B.J."/>
            <person name="Ignacio Espinoza J.C."/>
            <person name="Zayed A."/>
            <person name="Singleton C.M."/>
            <person name="Boyd J."/>
            <person name="Li Y.-F."/>
            <person name="Purvine S."/>
            <person name="Maughan H."/>
            <person name="Hodgkins S.B."/>
            <person name="Anderson D."/>
            <person name="Sederholm M."/>
            <person name="Temperton B."/>
            <person name="Saleska S.R."/>
            <person name="Tyson G.W."/>
            <person name="Rich V.I."/>
        </authorList>
    </citation>
    <scope>NUCLEOTIDE SEQUENCE [LARGE SCALE GENOMIC DNA]</scope>
    <source>
        <strain evidence="2 3">SMC6</strain>
    </source>
</reference>
<dbReference type="RefSeq" id="WP_119175429.1">
    <property type="nucleotide sequence ID" value="NZ_QXIT01000039.1"/>
</dbReference>
<name>A0A398D4V1_9BACT</name>
<dbReference type="GO" id="GO:0032259">
    <property type="term" value="P:methylation"/>
    <property type="evidence" value="ECO:0007669"/>
    <property type="project" value="UniProtKB-KW"/>
</dbReference>
<dbReference type="Gene3D" id="3.40.1280.10">
    <property type="match status" value="1"/>
</dbReference>
<comment type="caution">
    <text evidence="2">The sequence shown here is derived from an EMBL/GenBank/DDBJ whole genome shotgun (WGS) entry which is preliminary data.</text>
</comment>
<dbReference type="InterPro" id="IPR019230">
    <property type="entry name" value="RNA_MeTrfase_C_dom"/>
</dbReference>
<dbReference type="Proteomes" id="UP000266260">
    <property type="component" value="Unassembled WGS sequence"/>
</dbReference>
<keyword evidence="3" id="KW-1185">Reference proteome</keyword>
<dbReference type="GO" id="GO:0008168">
    <property type="term" value="F:methyltransferase activity"/>
    <property type="evidence" value="ECO:0007669"/>
    <property type="project" value="UniProtKB-KW"/>
</dbReference>
<feature type="domain" description="tRNA (guanine-N(1)-)-methyltransferase C-terminal" evidence="1">
    <location>
        <begin position="6"/>
        <end position="186"/>
    </location>
</feature>
<keyword evidence="2" id="KW-0489">Methyltransferase</keyword>
<organism evidence="2 3">
    <name type="scientific">Candidatus Cryosericum odellii</name>
    <dbReference type="NCBI Taxonomy" id="2290917"/>
    <lineage>
        <taxon>Bacteria</taxon>
        <taxon>Pseudomonadati</taxon>
        <taxon>Caldisericota/Cryosericota group</taxon>
        <taxon>Candidatus Cryosericota</taxon>
        <taxon>Candidatus Cryosericia</taxon>
        <taxon>Candidatus Cryosericales</taxon>
        <taxon>Candidatus Cryosericaceae</taxon>
        <taxon>Candidatus Cryosericum</taxon>
    </lineage>
</organism>
<dbReference type="AlphaFoldDB" id="A0A398D4V1"/>
<dbReference type="InterPro" id="IPR029026">
    <property type="entry name" value="tRNA_m1G_MTases_N"/>
</dbReference>
<sequence length="188" mass="21077">MTDFRLYLAVVHHPVYNKHHEIVTTSIVIHDIHDIARAGKTYGATAMYEVEPLPQEQQIALRIAHFWNEGFGHEYNPNRAESLSLLRIVSHFEEAVAEIQHVEGEKPVLIATSARTFANSIGYVAMGEKIRSGDHPYLLVFGTGFGLADEIMAQMDYVLDPIWGPTDFNHLSVRSAAAIILDRLLGRS</sequence>
<evidence type="ECO:0000313" key="3">
    <source>
        <dbReference type="Proteomes" id="UP000266260"/>
    </source>
</evidence>
<accession>A0A398D4V1</accession>
<evidence type="ECO:0000259" key="1">
    <source>
        <dbReference type="Pfam" id="PF09936"/>
    </source>
</evidence>